<dbReference type="InterPro" id="IPR043472">
    <property type="entry name" value="Macro_dom-like"/>
</dbReference>
<name>A0A9W9ZP66_9CNID</name>
<dbReference type="SMART" id="SM00506">
    <property type="entry name" value="A1pp"/>
    <property type="match status" value="1"/>
</dbReference>
<reference evidence="2" key="1">
    <citation type="submission" date="2023-01" db="EMBL/GenBank/DDBJ databases">
        <title>Genome assembly of the deep-sea coral Lophelia pertusa.</title>
        <authorList>
            <person name="Herrera S."/>
            <person name="Cordes E."/>
        </authorList>
    </citation>
    <scope>NUCLEOTIDE SEQUENCE</scope>
    <source>
        <strain evidence="2">USNM1676648</strain>
        <tissue evidence="2">Polyp</tissue>
    </source>
</reference>
<evidence type="ECO:0000313" key="2">
    <source>
        <dbReference type="EMBL" id="KAJ7385191.1"/>
    </source>
</evidence>
<evidence type="ECO:0000259" key="1">
    <source>
        <dbReference type="PROSITE" id="PS51154"/>
    </source>
</evidence>
<gene>
    <name evidence="2" type="primary">PARP14_15</name>
    <name evidence="2" type="ORF">OS493_017568</name>
</gene>
<dbReference type="Gene3D" id="3.40.220.10">
    <property type="entry name" value="Leucine Aminopeptidase, subunit E, domain 1"/>
    <property type="match status" value="1"/>
</dbReference>
<dbReference type="PANTHER" id="PTHR11106:SF111">
    <property type="entry name" value="MACRO DOMAIN-CONTAINING PROTEIN"/>
    <property type="match status" value="1"/>
</dbReference>
<feature type="domain" description="Macro" evidence="1">
    <location>
        <begin position="39"/>
        <end position="153"/>
    </location>
</feature>
<comment type="caution">
    <text evidence="2">The sequence shown here is derived from an EMBL/GenBank/DDBJ whole genome shotgun (WGS) entry which is preliminary data.</text>
</comment>
<organism evidence="2 3">
    <name type="scientific">Desmophyllum pertusum</name>
    <dbReference type="NCBI Taxonomy" id="174260"/>
    <lineage>
        <taxon>Eukaryota</taxon>
        <taxon>Metazoa</taxon>
        <taxon>Cnidaria</taxon>
        <taxon>Anthozoa</taxon>
        <taxon>Hexacorallia</taxon>
        <taxon>Scleractinia</taxon>
        <taxon>Caryophylliina</taxon>
        <taxon>Caryophylliidae</taxon>
        <taxon>Desmophyllum</taxon>
    </lineage>
</organism>
<dbReference type="SUPFAM" id="SSF52949">
    <property type="entry name" value="Macro domain-like"/>
    <property type="match status" value="1"/>
</dbReference>
<dbReference type="Pfam" id="PF01661">
    <property type="entry name" value="Macro"/>
    <property type="match status" value="1"/>
</dbReference>
<evidence type="ECO:0000313" key="3">
    <source>
        <dbReference type="Proteomes" id="UP001163046"/>
    </source>
</evidence>
<sequence>MLGLLENENKCVIEHFIPQNDGSKKLVEEEKDADNRKKDSLCSFLTPEGKKIMVFKDNICDRNVEVIVNAANSKLHHEGGVSKAIAEAAGDVMKDECDRYIIDRGPILEGQVVVTSAGKLPFKKVIHAVGPYWGKKAAQEKLMGKNSKRGKAS</sequence>
<dbReference type="GO" id="GO:0003950">
    <property type="term" value="F:NAD+ poly-ADP-ribosyltransferase activity"/>
    <property type="evidence" value="ECO:0007669"/>
    <property type="project" value="UniProtKB-EC"/>
</dbReference>
<dbReference type="PANTHER" id="PTHR11106">
    <property type="entry name" value="GANGLIOSIDE INDUCED DIFFERENTIATION ASSOCIATED PROTEIN 2-RELATED"/>
    <property type="match status" value="1"/>
</dbReference>
<keyword evidence="3" id="KW-1185">Reference proteome</keyword>
<dbReference type="OrthoDB" id="6133115at2759"/>
<proteinExistence type="predicted"/>
<dbReference type="EC" id="2.4.2.30" evidence="2"/>
<dbReference type="AlphaFoldDB" id="A0A9W9ZP66"/>
<dbReference type="Proteomes" id="UP001163046">
    <property type="component" value="Unassembled WGS sequence"/>
</dbReference>
<dbReference type="PROSITE" id="PS51154">
    <property type="entry name" value="MACRO"/>
    <property type="match status" value="1"/>
</dbReference>
<protein>
    <submittedName>
        <fullName evidence="2">Poly (ADP-ribose) polymerase</fullName>
        <ecNumber evidence="2">2.4.2.30</ecNumber>
    </submittedName>
</protein>
<keyword evidence="2" id="KW-0808">Transferase</keyword>
<accession>A0A9W9ZP66</accession>
<dbReference type="EMBL" id="MU825882">
    <property type="protein sequence ID" value="KAJ7385191.1"/>
    <property type="molecule type" value="Genomic_DNA"/>
</dbReference>
<dbReference type="InterPro" id="IPR002589">
    <property type="entry name" value="Macro_dom"/>
</dbReference>
<keyword evidence="2" id="KW-0328">Glycosyltransferase</keyword>